<evidence type="ECO:0000256" key="5">
    <source>
        <dbReference type="ARBA" id="ARBA00022801"/>
    </source>
</evidence>
<dbReference type="PROSITE" id="PS50089">
    <property type="entry name" value="ZF_RING_2"/>
    <property type="match status" value="1"/>
</dbReference>
<dbReference type="InterPro" id="IPR000330">
    <property type="entry name" value="SNF2_N"/>
</dbReference>
<keyword evidence="7" id="KW-0862">Zinc</keyword>
<feature type="compositionally biased region" description="Polar residues" evidence="10">
    <location>
        <begin position="256"/>
        <end position="267"/>
    </location>
</feature>
<feature type="domain" description="Helicase C-terminal" evidence="13">
    <location>
        <begin position="822"/>
        <end position="979"/>
    </location>
</feature>
<keyword evidence="3" id="KW-0547">Nucleotide-binding</keyword>
<dbReference type="STRING" id="2282107.A0A286ULX8"/>
<dbReference type="InterPro" id="IPR001841">
    <property type="entry name" value="Znf_RING"/>
</dbReference>
<dbReference type="EMBL" id="NBII01000003">
    <property type="protein sequence ID" value="PAV20549.1"/>
    <property type="molecule type" value="Genomic_DNA"/>
</dbReference>
<evidence type="ECO:0000256" key="9">
    <source>
        <dbReference type="PROSITE-ProRule" id="PRU00175"/>
    </source>
</evidence>
<keyword evidence="15" id="KW-1185">Reference proteome</keyword>
<dbReference type="InterPro" id="IPR049730">
    <property type="entry name" value="SNF2/RAD54-like_C"/>
</dbReference>
<feature type="compositionally biased region" description="Polar residues" evidence="10">
    <location>
        <begin position="1"/>
        <end position="16"/>
    </location>
</feature>
<reference evidence="14 15" key="1">
    <citation type="journal article" date="2017" name="Mol. Ecol.">
        <title>Comparative and population genomic landscape of Phellinus noxius: A hypervariable fungus causing root rot in trees.</title>
        <authorList>
            <person name="Chung C.L."/>
            <person name="Lee T.J."/>
            <person name="Akiba M."/>
            <person name="Lee H.H."/>
            <person name="Kuo T.H."/>
            <person name="Liu D."/>
            <person name="Ke H.M."/>
            <person name="Yokoi T."/>
            <person name="Roa M.B."/>
            <person name="Lu M.J."/>
            <person name="Chang Y.Y."/>
            <person name="Ann P.J."/>
            <person name="Tsai J.N."/>
            <person name="Chen C.Y."/>
            <person name="Tzean S.S."/>
            <person name="Ota Y."/>
            <person name="Hattori T."/>
            <person name="Sahashi N."/>
            <person name="Liou R.F."/>
            <person name="Kikuchi T."/>
            <person name="Tsai I.J."/>
        </authorList>
    </citation>
    <scope>NUCLEOTIDE SEQUENCE [LARGE SCALE GENOMIC DNA]</scope>
    <source>
        <strain evidence="14 15">FFPRI411160</strain>
    </source>
</reference>
<gene>
    <name evidence="14" type="ORF">PNOK_0317600</name>
</gene>
<dbReference type="GO" id="GO:0005524">
    <property type="term" value="F:ATP binding"/>
    <property type="evidence" value="ECO:0007669"/>
    <property type="project" value="UniProtKB-KW"/>
</dbReference>
<dbReference type="Gene3D" id="3.30.40.10">
    <property type="entry name" value="Zinc/RING finger domain, C3HC4 (zinc finger)"/>
    <property type="match status" value="1"/>
</dbReference>
<dbReference type="InterPro" id="IPR038718">
    <property type="entry name" value="SNF2-like_sf"/>
</dbReference>
<dbReference type="GO" id="GO:0008094">
    <property type="term" value="F:ATP-dependent activity, acting on DNA"/>
    <property type="evidence" value="ECO:0007669"/>
    <property type="project" value="TreeGrafter"/>
</dbReference>
<dbReference type="Proteomes" id="UP000217199">
    <property type="component" value="Unassembled WGS sequence"/>
</dbReference>
<dbReference type="GO" id="GO:0008270">
    <property type="term" value="F:zinc ion binding"/>
    <property type="evidence" value="ECO:0007669"/>
    <property type="project" value="UniProtKB-KW"/>
</dbReference>
<keyword evidence="6" id="KW-0347">Helicase</keyword>
<dbReference type="PROSITE" id="PS51194">
    <property type="entry name" value="HELICASE_CTER"/>
    <property type="match status" value="1"/>
</dbReference>
<dbReference type="OrthoDB" id="448448at2759"/>
<comment type="similarity">
    <text evidence="1">Belongs to the SNF2/RAD54 helicase family.</text>
</comment>
<feature type="domain" description="RING-type" evidence="11">
    <location>
        <begin position="737"/>
        <end position="779"/>
    </location>
</feature>
<dbReference type="AlphaFoldDB" id="A0A286ULX8"/>
<evidence type="ECO:0000256" key="4">
    <source>
        <dbReference type="ARBA" id="ARBA00022771"/>
    </source>
</evidence>
<dbReference type="CDD" id="cd18793">
    <property type="entry name" value="SF2_C_SNF"/>
    <property type="match status" value="1"/>
</dbReference>
<evidence type="ECO:0000256" key="3">
    <source>
        <dbReference type="ARBA" id="ARBA00022741"/>
    </source>
</evidence>
<dbReference type="Gene3D" id="3.40.50.300">
    <property type="entry name" value="P-loop containing nucleotide triphosphate hydrolases"/>
    <property type="match status" value="1"/>
</dbReference>
<keyword evidence="2" id="KW-0479">Metal-binding</keyword>
<evidence type="ECO:0000256" key="10">
    <source>
        <dbReference type="SAM" id="MobiDB-lite"/>
    </source>
</evidence>
<dbReference type="PROSITE" id="PS51192">
    <property type="entry name" value="HELICASE_ATP_BIND_1"/>
    <property type="match status" value="1"/>
</dbReference>
<feature type="compositionally biased region" description="Basic and acidic residues" evidence="10">
    <location>
        <begin position="65"/>
        <end position="85"/>
    </location>
</feature>
<feature type="compositionally biased region" description="Acidic residues" evidence="10">
    <location>
        <begin position="285"/>
        <end position="300"/>
    </location>
</feature>
<dbReference type="InterPro" id="IPR050628">
    <property type="entry name" value="SNF2_RAD54_helicase_TF"/>
</dbReference>
<keyword evidence="8" id="KW-0067">ATP-binding</keyword>
<dbReference type="SMART" id="SM00184">
    <property type="entry name" value="RING"/>
    <property type="match status" value="1"/>
</dbReference>
<dbReference type="PANTHER" id="PTHR45626">
    <property type="entry name" value="TRANSCRIPTION TERMINATION FACTOR 2-RELATED"/>
    <property type="match status" value="1"/>
</dbReference>
<evidence type="ECO:0000256" key="2">
    <source>
        <dbReference type="ARBA" id="ARBA00022723"/>
    </source>
</evidence>
<sequence>MSRATRSSTRLKNAQARSEKESITATSTPTTTVSPVFSSKTSTTSLSPPLSDSYDPGPKIQTNISDKEGVDVEEKSLFNQELEKTTRRRSTRISALGKRPKLMETEDDIPPPAAKRVSRKNTRLYIELPKPQKRAESKIGATKSLKRKRGSGPSGNNTPNLAQTPQDESEEELISEDELNFDEAVELEDSSNDSSEFEDYEDDEDDDTEKSVVKLRKSTCRKKAGNSNTHIMAEDDEAEAKMLSLAIELSKEDGGHQNQAGPSNLNPSELRAAVAESKERLESDSNTEEDNESLDSDDIDPWVKGKEKESLYFDNLNPREAYRKAVKAEERRLYRKLTHAERADIALRIHHPELRTVWGDLKVRVKPIAPQKAEQPKEMKINLLPFQLESLYWMREQEKGEWKGGMLADEMGMGKTIQTLALISSDHRKPNLIVAPTVAIMQWKNEIEAYTNGLKVAIWHGASREGNIKELQKFNIVLTTYAVLESAFRKQENGFKRGGKIIKEKSPVHQIEWNRIVLDEAHNIKERATNTAKATFELQSNYKWCLSGTPLQNRVGELYSLVRFLGGDPFSFYFCKSCSCRSLHWRFTDKKTCDECHHSPMQHTCLWNHEILAPIQKYGMSGAGDVAFKKLRILLDRMMLRRTKLERADDLGLPPRTVIVRRDYFSDEEKELYLSLFSDATRQFSTYVDQGTLLNNYSNIFSLITRMRQMACHPDLVLKSRNNAGKFNTDTGEVTVCRLCNDIAEDAIQSKCHHIFDRECIKQYIDMADGRIPTCPVCHLSLTIDLDAPALEVNEEQKSATRQGILGRLDIDKWRSSTKIEALVEELTKLRNKDATTKSLVFSQFVNFLDLIAFRLQRAGFSICRLEGTMSPQARDATIKYFMNNVHVTVFLVSLKAGGVALNLTEASRVYLMDSWWNPAVEYQAMDRIHRLGQYRPVEAIKIVVEDSIESRIVQLQEKKTAMINATLSTDDSAMGRLTPEDLSFLFRL</sequence>
<protein>
    <submittedName>
        <fullName evidence="14">Dna repair rad16</fullName>
    </submittedName>
</protein>
<keyword evidence="5" id="KW-0378">Hydrolase</keyword>
<dbReference type="GO" id="GO:0016787">
    <property type="term" value="F:hydrolase activity"/>
    <property type="evidence" value="ECO:0007669"/>
    <property type="project" value="UniProtKB-KW"/>
</dbReference>
<dbReference type="CDD" id="cd18008">
    <property type="entry name" value="DEXDc_SHPRH-like"/>
    <property type="match status" value="1"/>
</dbReference>
<evidence type="ECO:0000256" key="6">
    <source>
        <dbReference type="ARBA" id="ARBA00022806"/>
    </source>
</evidence>
<evidence type="ECO:0000259" key="11">
    <source>
        <dbReference type="PROSITE" id="PS50089"/>
    </source>
</evidence>
<dbReference type="Pfam" id="PF00097">
    <property type="entry name" value="zf-C3HC4"/>
    <property type="match status" value="1"/>
</dbReference>
<dbReference type="GO" id="GO:0004386">
    <property type="term" value="F:helicase activity"/>
    <property type="evidence" value="ECO:0007669"/>
    <property type="project" value="UniProtKB-KW"/>
</dbReference>
<dbReference type="FunCoup" id="A0A286ULX8">
    <property type="interactions" value="194"/>
</dbReference>
<dbReference type="Gene3D" id="3.40.50.10810">
    <property type="entry name" value="Tandem AAA-ATPase domain"/>
    <property type="match status" value="1"/>
</dbReference>
<dbReference type="SUPFAM" id="SSF52540">
    <property type="entry name" value="P-loop containing nucleoside triphosphate hydrolases"/>
    <property type="match status" value="2"/>
</dbReference>
<dbReference type="InterPro" id="IPR001650">
    <property type="entry name" value="Helicase_C-like"/>
</dbReference>
<keyword evidence="4 9" id="KW-0863">Zinc-finger</keyword>
<feature type="region of interest" description="Disordered" evidence="10">
    <location>
        <begin position="1"/>
        <end position="235"/>
    </location>
</feature>
<dbReference type="SUPFAM" id="SSF57850">
    <property type="entry name" value="RING/U-box"/>
    <property type="match status" value="1"/>
</dbReference>
<dbReference type="Pfam" id="PF00271">
    <property type="entry name" value="Helicase_C"/>
    <property type="match status" value="1"/>
</dbReference>
<evidence type="ECO:0000259" key="12">
    <source>
        <dbReference type="PROSITE" id="PS51192"/>
    </source>
</evidence>
<comment type="caution">
    <text evidence="14">The sequence shown here is derived from an EMBL/GenBank/DDBJ whole genome shotgun (WGS) entry which is preliminary data.</text>
</comment>
<dbReference type="GO" id="GO:0005634">
    <property type="term" value="C:nucleus"/>
    <property type="evidence" value="ECO:0007669"/>
    <property type="project" value="TreeGrafter"/>
</dbReference>
<dbReference type="SMART" id="SM00490">
    <property type="entry name" value="HELICc"/>
    <property type="match status" value="1"/>
</dbReference>
<feature type="region of interest" description="Disordered" evidence="10">
    <location>
        <begin position="252"/>
        <end position="301"/>
    </location>
</feature>
<dbReference type="PANTHER" id="PTHR45626:SF12">
    <property type="entry name" value="DNA REPAIR PROTEIN RAD16"/>
    <property type="match status" value="1"/>
</dbReference>
<evidence type="ECO:0000313" key="14">
    <source>
        <dbReference type="EMBL" id="PAV20549.1"/>
    </source>
</evidence>
<dbReference type="SMART" id="SM00487">
    <property type="entry name" value="DEXDc"/>
    <property type="match status" value="1"/>
</dbReference>
<evidence type="ECO:0000256" key="7">
    <source>
        <dbReference type="ARBA" id="ARBA00022833"/>
    </source>
</evidence>
<evidence type="ECO:0000256" key="1">
    <source>
        <dbReference type="ARBA" id="ARBA00007025"/>
    </source>
</evidence>
<dbReference type="InParanoid" id="A0A286ULX8"/>
<organism evidence="14 15">
    <name type="scientific">Pyrrhoderma noxium</name>
    <dbReference type="NCBI Taxonomy" id="2282107"/>
    <lineage>
        <taxon>Eukaryota</taxon>
        <taxon>Fungi</taxon>
        <taxon>Dikarya</taxon>
        <taxon>Basidiomycota</taxon>
        <taxon>Agaricomycotina</taxon>
        <taxon>Agaricomycetes</taxon>
        <taxon>Hymenochaetales</taxon>
        <taxon>Hymenochaetaceae</taxon>
        <taxon>Pyrrhoderma</taxon>
    </lineage>
</organism>
<dbReference type="InterPro" id="IPR027417">
    <property type="entry name" value="P-loop_NTPase"/>
</dbReference>
<feature type="compositionally biased region" description="Basic residues" evidence="10">
    <location>
        <begin position="213"/>
        <end position="224"/>
    </location>
</feature>
<evidence type="ECO:0000259" key="13">
    <source>
        <dbReference type="PROSITE" id="PS51194"/>
    </source>
</evidence>
<feature type="domain" description="Helicase ATP-binding" evidence="12">
    <location>
        <begin position="396"/>
        <end position="568"/>
    </location>
</feature>
<name>A0A286ULX8_9AGAM</name>
<feature type="compositionally biased region" description="Polar residues" evidence="10">
    <location>
        <begin position="154"/>
        <end position="166"/>
    </location>
</feature>
<dbReference type="InterPro" id="IPR018957">
    <property type="entry name" value="Znf_C3HC4_RING-type"/>
</dbReference>
<proteinExistence type="inferred from homology"/>
<accession>A0A286ULX8</accession>
<dbReference type="CDD" id="cd16567">
    <property type="entry name" value="RING-HC_RAD16-like"/>
    <property type="match status" value="1"/>
</dbReference>
<feature type="compositionally biased region" description="Low complexity" evidence="10">
    <location>
        <begin position="23"/>
        <end position="56"/>
    </location>
</feature>
<dbReference type="Pfam" id="PF00176">
    <property type="entry name" value="SNF2-rel_dom"/>
    <property type="match status" value="1"/>
</dbReference>
<dbReference type="GO" id="GO:0006289">
    <property type="term" value="P:nucleotide-excision repair"/>
    <property type="evidence" value="ECO:0007669"/>
    <property type="project" value="TreeGrafter"/>
</dbReference>
<dbReference type="InterPro" id="IPR014001">
    <property type="entry name" value="Helicase_ATP-bd"/>
</dbReference>
<feature type="compositionally biased region" description="Acidic residues" evidence="10">
    <location>
        <begin position="167"/>
        <end position="208"/>
    </location>
</feature>
<evidence type="ECO:0000256" key="8">
    <source>
        <dbReference type="ARBA" id="ARBA00022840"/>
    </source>
</evidence>
<dbReference type="InterPro" id="IPR013083">
    <property type="entry name" value="Znf_RING/FYVE/PHD"/>
</dbReference>
<evidence type="ECO:0000313" key="15">
    <source>
        <dbReference type="Proteomes" id="UP000217199"/>
    </source>
</evidence>